<organism evidence="1 2">
    <name type="scientific">Mya arenaria</name>
    <name type="common">Soft-shell clam</name>
    <dbReference type="NCBI Taxonomy" id="6604"/>
    <lineage>
        <taxon>Eukaryota</taxon>
        <taxon>Metazoa</taxon>
        <taxon>Spiralia</taxon>
        <taxon>Lophotrochozoa</taxon>
        <taxon>Mollusca</taxon>
        <taxon>Bivalvia</taxon>
        <taxon>Autobranchia</taxon>
        <taxon>Heteroconchia</taxon>
        <taxon>Euheterodonta</taxon>
        <taxon>Imparidentia</taxon>
        <taxon>Neoheterodontei</taxon>
        <taxon>Myida</taxon>
        <taxon>Myoidea</taxon>
        <taxon>Myidae</taxon>
        <taxon>Mya</taxon>
    </lineage>
</organism>
<name>A0ABY7EVN7_MYAAR</name>
<reference evidence="1" key="1">
    <citation type="submission" date="2022-11" db="EMBL/GenBank/DDBJ databases">
        <title>Centuries of genome instability and evolution in soft-shell clam transmissible cancer (bioRxiv).</title>
        <authorList>
            <person name="Hart S.F.M."/>
            <person name="Yonemitsu M.A."/>
            <person name="Giersch R.M."/>
            <person name="Beal B.F."/>
            <person name="Arriagada G."/>
            <person name="Davis B.W."/>
            <person name="Ostrander E.A."/>
            <person name="Goff S.P."/>
            <person name="Metzger M.J."/>
        </authorList>
    </citation>
    <scope>NUCLEOTIDE SEQUENCE</scope>
    <source>
        <strain evidence="1">MELC-2E11</strain>
        <tissue evidence="1">Siphon/mantle</tissue>
    </source>
</reference>
<evidence type="ECO:0000313" key="2">
    <source>
        <dbReference type="Proteomes" id="UP001164746"/>
    </source>
</evidence>
<protein>
    <submittedName>
        <fullName evidence="1">Uncharacterized protein</fullName>
    </submittedName>
</protein>
<evidence type="ECO:0000313" key="1">
    <source>
        <dbReference type="EMBL" id="WAR13169.1"/>
    </source>
</evidence>
<proteinExistence type="predicted"/>
<sequence>MSTKVVNRTDTITYSTCAKFVCDTKGVCRLFPEIPSFDKKFNTKACNKMGAGLSIVLYHHTDLKSALGIALTKKINMSTDPKHARFGPGVYLTTMSPRESVTKILINNFDDDTSKTEIQKLIRKKGNKTEVCIQIVISGDLPMDKVERCDTKRDIYLYKGDLSFDDVDSVGFYIRD</sequence>
<gene>
    <name evidence="1" type="ORF">MAR_027349</name>
</gene>
<dbReference type="EMBL" id="CP111019">
    <property type="protein sequence ID" value="WAR13169.1"/>
    <property type="molecule type" value="Genomic_DNA"/>
</dbReference>
<accession>A0ABY7EVN7</accession>
<dbReference type="Proteomes" id="UP001164746">
    <property type="component" value="Chromosome 8"/>
</dbReference>
<keyword evidence="2" id="KW-1185">Reference proteome</keyword>